<protein>
    <submittedName>
        <fullName evidence="1">Uncharacterized protein</fullName>
    </submittedName>
</protein>
<keyword evidence="2" id="KW-1185">Reference proteome</keyword>
<evidence type="ECO:0000313" key="2">
    <source>
        <dbReference type="Proteomes" id="UP000005237"/>
    </source>
</evidence>
<dbReference type="Proteomes" id="UP000005237">
    <property type="component" value="Unassembled WGS sequence"/>
</dbReference>
<sequence>MTSTTKFVIEHELEDENGQEGGHKYEFIDDKTIDVDIDCDSLKESTRREQ</sequence>
<dbReference type="EnsemblMetazoa" id="CJA38722a.1">
    <property type="protein sequence ID" value="CJA38722a.1"/>
    <property type="gene ID" value="WBGene00214569"/>
</dbReference>
<proteinExistence type="predicted"/>
<evidence type="ECO:0000313" key="1">
    <source>
        <dbReference type="EnsemblMetazoa" id="CJA38722a.1"/>
    </source>
</evidence>
<reference evidence="1" key="2">
    <citation type="submission" date="2022-06" db="UniProtKB">
        <authorList>
            <consortium name="EnsemblMetazoa"/>
        </authorList>
    </citation>
    <scope>IDENTIFICATION</scope>
    <source>
        <strain evidence="1">DF5081</strain>
    </source>
</reference>
<organism evidence="1 2">
    <name type="scientific">Caenorhabditis japonica</name>
    <dbReference type="NCBI Taxonomy" id="281687"/>
    <lineage>
        <taxon>Eukaryota</taxon>
        <taxon>Metazoa</taxon>
        <taxon>Ecdysozoa</taxon>
        <taxon>Nematoda</taxon>
        <taxon>Chromadorea</taxon>
        <taxon>Rhabditida</taxon>
        <taxon>Rhabditina</taxon>
        <taxon>Rhabditomorpha</taxon>
        <taxon>Rhabditoidea</taxon>
        <taxon>Rhabditidae</taxon>
        <taxon>Peloderinae</taxon>
        <taxon>Caenorhabditis</taxon>
    </lineage>
</organism>
<reference evidence="2" key="1">
    <citation type="submission" date="2010-08" db="EMBL/GenBank/DDBJ databases">
        <authorList>
            <consortium name="Caenorhabditis japonica Sequencing Consortium"/>
            <person name="Wilson R.K."/>
        </authorList>
    </citation>
    <scope>NUCLEOTIDE SEQUENCE [LARGE SCALE GENOMIC DNA]</scope>
    <source>
        <strain evidence="2">DF5081</strain>
    </source>
</reference>
<dbReference type="AlphaFoldDB" id="A0A8R1EL20"/>
<name>A0A8R1EL20_CAEJA</name>
<accession>A0A8R1EL20</accession>